<accession>A0A9W8K3H7</accession>
<dbReference type="EMBL" id="JANKHO010001000">
    <property type="protein sequence ID" value="KAJ3504517.1"/>
    <property type="molecule type" value="Genomic_DNA"/>
</dbReference>
<dbReference type="AlphaFoldDB" id="A0A9W8K3H7"/>
<comment type="caution">
    <text evidence="1">The sequence shown here is derived from an EMBL/GenBank/DDBJ whole genome shotgun (WGS) entry which is preliminary data.</text>
</comment>
<name>A0A9W8K3H7_9AGAR</name>
<gene>
    <name evidence="1" type="ORF">NLJ89_g7895</name>
</gene>
<evidence type="ECO:0000313" key="1">
    <source>
        <dbReference type="EMBL" id="KAJ3504517.1"/>
    </source>
</evidence>
<sequence length="87" mass="9330">MSRAPHCCPYRQKVTKATTTGKGKNKQTIHKYYVMLKCAKDSKKPDDKVTIVPAFLVPRGPNAAAPSAAAVYNALIVNVGAMSSLPL</sequence>
<protein>
    <submittedName>
        <fullName evidence="1">Uncharacterized protein</fullName>
    </submittedName>
</protein>
<dbReference type="Proteomes" id="UP001148786">
    <property type="component" value="Unassembled WGS sequence"/>
</dbReference>
<proteinExistence type="predicted"/>
<organism evidence="1 2">
    <name type="scientific">Agrocybe chaxingu</name>
    <dbReference type="NCBI Taxonomy" id="84603"/>
    <lineage>
        <taxon>Eukaryota</taxon>
        <taxon>Fungi</taxon>
        <taxon>Dikarya</taxon>
        <taxon>Basidiomycota</taxon>
        <taxon>Agaricomycotina</taxon>
        <taxon>Agaricomycetes</taxon>
        <taxon>Agaricomycetidae</taxon>
        <taxon>Agaricales</taxon>
        <taxon>Agaricineae</taxon>
        <taxon>Strophariaceae</taxon>
        <taxon>Agrocybe</taxon>
    </lineage>
</organism>
<evidence type="ECO:0000313" key="2">
    <source>
        <dbReference type="Proteomes" id="UP001148786"/>
    </source>
</evidence>
<keyword evidence="2" id="KW-1185">Reference proteome</keyword>
<reference evidence="1" key="1">
    <citation type="submission" date="2022-07" db="EMBL/GenBank/DDBJ databases">
        <title>Genome Sequence of Agrocybe chaxingu.</title>
        <authorList>
            <person name="Buettner E."/>
        </authorList>
    </citation>
    <scope>NUCLEOTIDE SEQUENCE</scope>
    <source>
        <strain evidence="1">MP-N11</strain>
    </source>
</reference>